<gene>
    <name evidence="1" type="ORF">DY000_02050098</name>
</gene>
<evidence type="ECO:0000313" key="1">
    <source>
        <dbReference type="EMBL" id="KAF3609374.1"/>
    </source>
</evidence>
<dbReference type="EMBL" id="QGKV02000297">
    <property type="protein sequence ID" value="KAF3609374.1"/>
    <property type="molecule type" value="Genomic_DNA"/>
</dbReference>
<reference evidence="1 2" key="1">
    <citation type="journal article" date="2020" name="BMC Genomics">
        <title>Intraspecific diversification of the crop wild relative Brassica cretica Lam. using demographic model selection.</title>
        <authorList>
            <person name="Kioukis A."/>
            <person name="Michalopoulou V.A."/>
            <person name="Briers L."/>
            <person name="Pirintsos S."/>
            <person name="Studholme D.J."/>
            <person name="Pavlidis P."/>
            <person name="Sarris P.F."/>
        </authorList>
    </citation>
    <scope>NUCLEOTIDE SEQUENCE [LARGE SCALE GENOMIC DNA]</scope>
    <source>
        <strain evidence="2">cv. PFS-1207/04</strain>
    </source>
</reference>
<organism evidence="1 2">
    <name type="scientific">Brassica cretica</name>
    <name type="common">Mustard</name>
    <dbReference type="NCBI Taxonomy" id="69181"/>
    <lineage>
        <taxon>Eukaryota</taxon>
        <taxon>Viridiplantae</taxon>
        <taxon>Streptophyta</taxon>
        <taxon>Embryophyta</taxon>
        <taxon>Tracheophyta</taxon>
        <taxon>Spermatophyta</taxon>
        <taxon>Magnoliopsida</taxon>
        <taxon>eudicotyledons</taxon>
        <taxon>Gunneridae</taxon>
        <taxon>Pentapetalae</taxon>
        <taxon>rosids</taxon>
        <taxon>malvids</taxon>
        <taxon>Brassicales</taxon>
        <taxon>Brassicaceae</taxon>
        <taxon>Brassiceae</taxon>
        <taxon>Brassica</taxon>
    </lineage>
</organism>
<evidence type="ECO:0000313" key="2">
    <source>
        <dbReference type="Proteomes" id="UP000266723"/>
    </source>
</evidence>
<dbReference type="Proteomes" id="UP000266723">
    <property type="component" value="Unassembled WGS sequence"/>
</dbReference>
<proteinExistence type="predicted"/>
<accession>A0ABQ7F0R1</accession>
<keyword evidence="2" id="KW-1185">Reference proteome</keyword>
<protein>
    <submittedName>
        <fullName evidence="1">Uncharacterized protein</fullName>
    </submittedName>
</protein>
<comment type="caution">
    <text evidence="1">The sequence shown here is derived from an EMBL/GenBank/DDBJ whole genome shotgun (WGS) entry which is preliminary data.</text>
</comment>
<sequence>MGLAELEMLWRRELRDAMEKRELRDEMPWRRELRDEMSWIRDREIERERAGFEIERSRDERASRERA</sequence>
<name>A0ABQ7F0R1_BRACR</name>